<sequence>MRQRSITNQKVVFDSEVVSFAELCELFFELHDPTTLNRQKNDIGSQYRSIAFYRNKEQKTEIKGIIEKISKSYRKPVVTEVKKMNKFWLAEDYHQKYLEKKGQSAKKGEDTCIKCYG</sequence>
<feature type="domain" description="Peptide methionine sulphoxide reductase MsrA" evidence="8">
    <location>
        <begin position="10"/>
        <end position="104"/>
    </location>
</feature>
<evidence type="ECO:0000313" key="9">
    <source>
        <dbReference type="EMBL" id="MES1921649.1"/>
    </source>
</evidence>
<evidence type="ECO:0000256" key="3">
    <source>
        <dbReference type="ARBA" id="ARBA00023002"/>
    </source>
</evidence>
<keyword evidence="3" id="KW-0560">Oxidoreductase</keyword>
<gene>
    <name evidence="9" type="ORF">MHBO_003178</name>
</gene>
<comment type="catalytic activity">
    <reaction evidence="7">
        <text>[thioredoxin]-disulfide + L-methionine + H2O = L-methionine (S)-S-oxide + [thioredoxin]-dithiol</text>
        <dbReference type="Rhea" id="RHEA:19993"/>
        <dbReference type="Rhea" id="RHEA-COMP:10698"/>
        <dbReference type="Rhea" id="RHEA-COMP:10700"/>
        <dbReference type="ChEBI" id="CHEBI:15377"/>
        <dbReference type="ChEBI" id="CHEBI:29950"/>
        <dbReference type="ChEBI" id="CHEBI:50058"/>
        <dbReference type="ChEBI" id="CHEBI:57844"/>
        <dbReference type="ChEBI" id="CHEBI:58772"/>
        <dbReference type="EC" id="1.8.4.11"/>
    </reaction>
</comment>
<accession>A0ABV2APR0</accession>
<dbReference type="SUPFAM" id="SSF55068">
    <property type="entry name" value="Peptide methionine sulfoxide reductase"/>
    <property type="match status" value="1"/>
</dbReference>
<organism evidence="9 10">
    <name type="scientific">Bonamia ostreae</name>
    <dbReference type="NCBI Taxonomy" id="126728"/>
    <lineage>
        <taxon>Eukaryota</taxon>
        <taxon>Sar</taxon>
        <taxon>Rhizaria</taxon>
        <taxon>Endomyxa</taxon>
        <taxon>Ascetosporea</taxon>
        <taxon>Haplosporida</taxon>
        <taxon>Bonamia</taxon>
    </lineage>
</organism>
<dbReference type="Gene3D" id="3.30.1060.10">
    <property type="entry name" value="Peptide methionine sulphoxide reductase MsrA"/>
    <property type="match status" value="1"/>
</dbReference>
<dbReference type="InterPro" id="IPR050162">
    <property type="entry name" value="MsrA_MetSO_reductase"/>
</dbReference>
<dbReference type="Pfam" id="PF01625">
    <property type="entry name" value="PMSR"/>
    <property type="match status" value="1"/>
</dbReference>
<evidence type="ECO:0000256" key="7">
    <source>
        <dbReference type="ARBA" id="ARBA00048782"/>
    </source>
</evidence>
<evidence type="ECO:0000256" key="5">
    <source>
        <dbReference type="ARBA" id="ARBA00030643"/>
    </source>
</evidence>
<dbReference type="PANTHER" id="PTHR42799:SF2">
    <property type="entry name" value="MITOCHONDRIAL PEPTIDE METHIONINE SULFOXIDE REDUCTASE"/>
    <property type="match status" value="1"/>
</dbReference>
<evidence type="ECO:0000259" key="8">
    <source>
        <dbReference type="Pfam" id="PF01625"/>
    </source>
</evidence>
<comment type="caution">
    <text evidence="9">The sequence shown here is derived from an EMBL/GenBank/DDBJ whole genome shotgun (WGS) entry which is preliminary data.</text>
</comment>
<keyword evidence="10" id="KW-1185">Reference proteome</keyword>
<evidence type="ECO:0000256" key="2">
    <source>
        <dbReference type="ARBA" id="ARBA00012502"/>
    </source>
</evidence>
<evidence type="ECO:0000256" key="4">
    <source>
        <dbReference type="ARBA" id="ARBA00030273"/>
    </source>
</evidence>
<evidence type="ECO:0000313" key="10">
    <source>
        <dbReference type="Proteomes" id="UP001439008"/>
    </source>
</evidence>
<dbReference type="EC" id="1.8.4.11" evidence="2"/>
<proteinExistence type="inferred from homology"/>
<dbReference type="EMBL" id="JBDODL010001586">
    <property type="protein sequence ID" value="MES1921649.1"/>
    <property type="molecule type" value="Genomic_DNA"/>
</dbReference>
<comment type="similarity">
    <text evidence="1">Belongs to the MsrA Met sulfoxide reductase family.</text>
</comment>
<dbReference type="InterPro" id="IPR036509">
    <property type="entry name" value="Met_Sox_Rdtase_MsrA_sf"/>
</dbReference>
<dbReference type="InterPro" id="IPR002569">
    <property type="entry name" value="Met_Sox_Rdtase_MsrA_dom"/>
</dbReference>
<protein>
    <recommendedName>
        <fullName evidence="2">peptide-methionine (S)-S-oxide reductase</fullName>
        <ecNumber evidence="2">1.8.4.11</ecNumber>
    </recommendedName>
    <alternativeName>
        <fullName evidence="5">Peptide-methionine (S)-S-oxide reductase</fullName>
    </alternativeName>
    <alternativeName>
        <fullName evidence="4">Protein-methionine-S-oxide reductase</fullName>
    </alternativeName>
</protein>
<evidence type="ECO:0000256" key="6">
    <source>
        <dbReference type="ARBA" id="ARBA00047806"/>
    </source>
</evidence>
<reference evidence="9 10" key="1">
    <citation type="journal article" date="2024" name="BMC Biol.">
        <title>Comparative genomics of Ascetosporea gives new insight into the evolutionary basis for animal parasitism in Rhizaria.</title>
        <authorList>
            <person name="Hiltunen Thoren M."/>
            <person name="Onut-Brannstrom I."/>
            <person name="Alfjorden A."/>
            <person name="Peckova H."/>
            <person name="Swords F."/>
            <person name="Hooper C."/>
            <person name="Holzer A.S."/>
            <person name="Bass D."/>
            <person name="Burki F."/>
        </authorList>
    </citation>
    <scope>NUCLEOTIDE SEQUENCE [LARGE SCALE GENOMIC DNA]</scope>
    <source>
        <strain evidence="9">20-A016</strain>
    </source>
</reference>
<evidence type="ECO:0000256" key="1">
    <source>
        <dbReference type="ARBA" id="ARBA00005591"/>
    </source>
</evidence>
<dbReference type="Proteomes" id="UP001439008">
    <property type="component" value="Unassembled WGS sequence"/>
</dbReference>
<comment type="catalytic activity">
    <reaction evidence="6">
        <text>L-methionyl-[protein] + [thioredoxin]-disulfide + H2O = L-methionyl-(S)-S-oxide-[protein] + [thioredoxin]-dithiol</text>
        <dbReference type="Rhea" id="RHEA:14217"/>
        <dbReference type="Rhea" id="RHEA-COMP:10698"/>
        <dbReference type="Rhea" id="RHEA-COMP:10700"/>
        <dbReference type="Rhea" id="RHEA-COMP:12313"/>
        <dbReference type="Rhea" id="RHEA-COMP:12315"/>
        <dbReference type="ChEBI" id="CHEBI:15377"/>
        <dbReference type="ChEBI" id="CHEBI:16044"/>
        <dbReference type="ChEBI" id="CHEBI:29950"/>
        <dbReference type="ChEBI" id="CHEBI:44120"/>
        <dbReference type="ChEBI" id="CHEBI:50058"/>
        <dbReference type="EC" id="1.8.4.11"/>
    </reaction>
</comment>
<dbReference type="PANTHER" id="PTHR42799">
    <property type="entry name" value="MITOCHONDRIAL PEPTIDE METHIONINE SULFOXIDE REDUCTASE"/>
    <property type="match status" value="1"/>
</dbReference>
<name>A0ABV2APR0_9EUKA</name>